<protein>
    <recommendedName>
        <fullName evidence="4">Dirigent protein</fullName>
    </recommendedName>
</protein>
<dbReference type="Gene3D" id="3.30.200.20">
    <property type="entry name" value="Phosphorylase Kinase, domain 1"/>
    <property type="match status" value="1"/>
</dbReference>
<keyword evidence="1" id="KW-0547">Nucleotide-binding</keyword>
<comment type="caution">
    <text evidence="2">The sequence shown here is derived from an EMBL/GenBank/DDBJ whole genome shotgun (WGS) entry which is preliminary data.</text>
</comment>
<reference evidence="2" key="1">
    <citation type="submission" date="2020-10" db="EMBL/GenBank/DDBJ databases">
        <authorList>
            <person name="Han B."/>
            <person name="Lu T."/>
            <person name="Zhao Q."/>
            <person name="Huang X."/>
            <person name="Zhao Y."/>
        </authorList>
    </citation>
    <scope>NUCLEOTIDE SEQUENCE</scope>
</reference>
<accession>A0A811QD83</accession>
<dbReference type="AlphaFoldDB" id="A0A811QD83"/>
<evidence type="ECO:0008006" key="4">
    <source>
        <dbReference type="Google" id="ProtNLM"/>
    </source>
</evidence>
<dbReference type="InterPro" id="IPR011009">
    <property type="entry name" value="Kinase-like_dom_sf"/>
</dbReference>
<keyword evidence="3" id="KW-1185">Reference proteome</keyword>
<dbReference type="PANTHER" id="PTHR21495">
    <property type="entry name" value="NUCLEOPORIN-RELATED"/>
    <property type="match status" value="1"/>
</dbReference>
<dbReference type="SUPFAM" id="SSF56112">
    <property type="entry name" value="Protein kinase-like (PK-like)"/>
    <property type="match status" value="1"/>
</dbReference>
<dbReference type="OrthoDB" id="684122at2759"/>
<feature type="binding site" evidence="1">
    <location>
        <position position="65"/>
    </location>
    <ligand>
        <name>ATP</name>
        <dbReference type="ChEBI" id="CHEBI:30616"/>
    </ligand>
</feature>
<dbReference type="PROSITE" id="PS00107">
    <property type="entry name" value="PROTEIN_KINASE_ATP"/>
    <property type="match status" value="1"/>
</dbReference>
<dbReference type="EMBL" id="CAJGYO010000009">
    <property type="protein sequence ID" value="CAD6254711.1"/>
    <property type="molecule type" value="Genomic_DNA"/>
</dbReference>
<gene>
    <name evidence="2" type="ORF">NCGR_LOCUS38313</name>
</gene>
<sequence>MDHEASARNLLEHILLDESEDPTSFPIWLLESITDNFSNDHKIGSGGFADVYKGLLKNGIVAVKKLKLSEMVDVHETKFIQEVNSLMKVLESWSNRFKTSDGGTWLEHVRVCAEIGLDCVDSDPAKRPMTRHIIERLAELERTCGFIEIDHSVAQLLKDKSIKEGSNSSSNISGLSMDCYPQSRPVTQQSEGTVFNRKLYMHQIFDGPDYNHVNIANLGQPQMFGCTNVHDYPIYDSLHPNAKIVARAQGLHTETCLDYDNWFHWSRLVFCDESFEGSSFIAIGDQNKITGEWAIVGGTGVFAFAKGTITICRVQDSGSSNIKEICIRALGFTGQATPIEIKSFKDNMINVDSKATSNACSPSMASPKSGPLTPQSQATEYIRTWYMHQIITGPDYNQVPIANPEKPEMFGYTNVHDYPIYDSLGPGKKIVARAQGLHSKTSMNNGGSWLHWSKVVFDYERFQGSSFNAIGNQEGEWAIVGGTGEFAFVQGTVTTHRVRESWPSNIKEIRIHAFCYPPTTPVETNNKTFEDGMTIIGSNAISNVSSPMANTNPQSAPVTAQSLRKYNRILYMHQIISGPDYNQVNIANPGQPEAFAYTNVHDYPLYDSLGPGKKLVAHAQGLHTKTSMSYDGWFHWSSIVFTDERFQGSSLKTIGNQEGDWAIMGGTGVFTFAQGTVTTCRIQDTGFSNIKEIRIDALCCTPVNGVLP</sequence>
<evidence type="ECO:0000313" key="2">
    <source>
        <dbReference type="EMBL" id="CAD6254711.1"/>
    </source>
</evidence>
<dbReference type="InterPro" id="IPR004265">
    <property type="entry name" value="Dirigent"/>
</dbReference>
<dbReference type="Proteomes" id="UP000604825">
    <property type="component" value="Unassembled WGS sequence"/>
</dbReference>
<organism evidence="2 3">
    <name type="scientific">Miscanthus lutarioriparius</name>
    <dbReference type="NCBI Taxonomy" id="422564"/>
    <lineage>
        <taxon>Eukaryota</taxon>
        <taxon>Viridiplantae</taxon>
        <taxon>Streptophyta</taxon>
        <taxon>Embryophyta</taxon>
        <taxon>Tracheophyta</taxon>
        <taxon>Spermatophyta</taxon>
        <taxon>Magnoliopsida</taxon>
        <taxon>Liliopsida</taxon>
        <taxon>Poales</taxon>
        <taxon>Poaceae</taxon>
        <taxon>PACMAD clade</taxon>
        <taxon>Panicoideae</taxon>
        <taxon>Andropogonodae</taxon>
        <taxon>Andropogoneae</taxon>
        <taxon>Saccharinae</taxon>
        <taxon>Miscanthus</taxon>
    </lineage>
</organism>
<dbReference type="Pfam" id="PF03018">
    <property type="entry name" value="Dirigent"/>
    <property type="match status" value="3"/>
</dbReference>
<evidence type="ECO:0000256" key="1">
    <source>
        <dbReference type="PROSITE-ProRule" id="PRU10141"/>
    </source>
</evidence>
<evidence type="ECO:0000313" key="3">
    <source>
        <dbReference type="Proteomes" id="UP000604825"/>
    </source>
</evidence>
<proteinExistence type="predicted"/>
<dbReference type="InterPro" id="IPR017441">
    <property type="entry name" value="Protein_kinase_ATP_BS"/>
</dbReference>
<dbReference type="GO" id="GO:0005524">
    <property type="term" value="F:ATP binding"/>
    <property type="evidence" value="ECO:0007669"/>
    <property type="project" value="UniProtKB-UniRule"/>
</dbReference>
<keyword evidence="1" id="KW-0067">ATP-binding</keyword>
<name>A0A811QD83_9POAL</name>